<evidence type="ECO:0000313" key="9">
    <source>
        <dbReference type="Proteomes" id="UP000599179"/>
    </source>
</evidence>
<comment type="cofactor">
    <cofactor evidence="1">
        <name>L-ascorbate</name>
        <dbReference type="ChEBI" id="CHEBI:38290"/>
    </cofactor>
</comment>
<reference evidence="9" key="1">
    <citation type="journal article" date="2019" name="Int. J. Syst. Evol. Microbiol.">
        <title>The Global Catalogue of Microorganisms (GCM) 10K type strain sequencing project: providing services to taxonomists for standard genome sequencing and annotation.</title>
        <authorList>
            <consortium name="The Broad Institute Genomics Platform"/>
            <consortium name="The Broad Institute Genome Sequencing Center for Infectious Disease"/>
            <person name="Wu L."/>
            <person name="Ma J."/>
        </authorList>
    </citation>
    <scope>NUCLEOTIDE SEQUENCE [LARGE SCALE GENOMIC DNA]</scope>
    <source>
        <strain evidence="9">CGMCC 1.12931</strain>
    </source>
</reference>
<dbReference type="InterPro" id="IPR044862">
    <property type="entry name" value="Pro_4_hyd_alph_FE2OG_OXY"/>
</dbReference>
<proteinExistence type="predicted"/>
<comment type="caution">
    <text evidence="8">The sequence shown here is derived from an EMBL/GenBank/DDBJ whole genome shotgun (WGS) entry which is preliminary data.</text>
</comment>
<keyword evidence="3" id="KW-0847">Vitamin C</keyword>
<evidence type="ECO:0000256" key="2">
    <source>
        <dbReference type="ARBA" id="ARBA00022723"/>
    </source>
</evidence>
<sequence>MEENKSLAFSGVALNPLYEVIIEDISKQHFTIVDNFLPLSLVNQLRINLVNKQAEDLLKKAAIGNRTNELISKSIRGDFIQWMDEKEAGPTEKLFFAELNSLIQYLNRTCFMGILHKEFHYALYPKGTYYQRHLDTFQNDDRRVLSMVFYLNEADWETKNGGDLVIYQPTETGEHALHIHPFPGRLVIFESQVLEHEVLPVLESERYSITGWLKTR</sequence>
<dbReference type="Pfam" id="PF13640">
    <property type="entry name" value="2OG-FeII_Oxy_3"/>
    <property type="match status" value="1"/>
</dbReference>
<keyword evidence="4" id="KW-0223">Dioxygenase</keyword>
<name>A0ABQ1SFQ3_9FLAO</name>
<keyword evidence="9" id="KW-1185">Reference proteome</keyword>
<dbReference type="PROSITE" id="PS51471">
    <property type="entry name" value="FE2OG_OXY"/>
    <property type="match status" value="1"/>
</dbReference>
<evidence type="ECO:0000256" key="5">
    <source>
        <dbReference type="ARBA" id="ARBA00023002"/>
    </source>
</evidence>
<organism evidence="8 9">
    <name type="scientific">Psychroflexus planctonicus</name>
    <dbReference type="NCBI Taxonomy" id="1526575"/>
    <lineage>
        <taxon>Bacteria</taxon>
        <taxon>Pseudomonadati</taxon>
        <taxon>Bacteroidota</taxon>
        <taxon>Flavobacteriia</taxon>
        <taxon>Flavobacteriales</taxon>
        <taxon>Flavobacteriaceae</taxon>
        <taxon>Psychroflexus</taxon>
    </lineage>
</organism>
<dbReference type="Gene3D" id="2.60.120.620">
    <property type="entry name" value="q2cbj1_9rhob like domain"/>
    <property type="match status" value="1"/>
</dbReference>
<accession>A0ABQ1SFQ3</accession>
<keyword evidence="5" id="KW-0560">Oxidoreductase</keyword>
<dbReference type="InterPro" id="IPR051559">
    <property type="entry name" value="HIF_prolyl_hydroxylases"/>
</dbReference>
<evidence type="ECO:0000256" key="1">
    <source>
        <dbReference type="ARBA" id="ARBA00001961"/>
    </source>
</evidence>
<dbReference type="SMART" id="SM00702">
    <property type="entry name" value="P4Hc"/>
    <property type="match status" value="1"/>
</dbReference>
<dbReference type="EMBL" id="BMGM01000005">
    <property type="protein sequence ID" value="GGE34631.1"/>
    <property type="molecule type" value="Genomic_DNA"/>
</dbReference>
<evidence type="ECO:0000256" key="3">
    <source>
        <dbReference type="ARBA" id="ARBA00022896"/>
    </source>
</evidence>
<keyword evidence="2" id="KW-0479">Metal-binding</keyword>
<dbReference type="PANTHER" id="PTHR12907:SF26">
    <property type="entry name" value="HIF PROLYL HYDROXYLASE, ISOFORM C"/>
    <property type="match status" value="1"/>
</dbReference>
<evidence type="ECO:0000256" key="6">
    <source>
        <dbReference type="ARBA" id="ARBA00023004"/>
    </source>
</evidence>
<gene>
    <name evidence="8" type="ORF">GCM10010832_13540</name>
</gene>
<feature type="domain" description="Fe2OG dioxygenase" evidence="7">
    <location>
        <begin position="110"/>
        <end position="215"/>
    </location>
</feature>
<dbReference type="InterPro" id="IPR006620">
    <property type="entry name" value="Pro_4_hyd_alph"/>
</dbReference>
<protein>
    <submittedName>
        <fullName evidence="8">Oxidoreductase</fullName>
    </submittedName>
</protein>
<evidence type="ECO:0000256" key="4">
    <source>
        <dbReference type="ARBA" id="ARBA00022964"/>
    </source>
</evidence>
<keyword evidence="6" id="KW-0408">Iron</keyword>
<evidence type="ECO:0000313" key="8">
    <source>
        <dbReference type="EMBL" id="GGE34631.1"/>
    </source>
</evidence>
<dbReference type="RefSeq" id="WP_188458349.1">
    <property type="nucleotide sequence ID" value="NZ_BMGM01000005.1"/>
</dbReference>
<dbReference type="Proteomes" id="UP000599179">
    <property type="component" value="Unassembled WGS sequence"/>
</dbReference>
<evidence type="ECO:0000259" key="7">
    <source>
        <dbReference type="PROSITE" id="PS51471"/>
    </source>
</evidence>
<dbReference type="InterPro" id="IPR005123">
    <property type="entry name" value="Oxoglu/Fe-dep_dioxygenase_dom"/>
</dbReference>
<dbReference type="PANTHER" id="PTHR12907">
    <property type="entry name" value="EGL NINE HOMOLOG-RELATED"/>
    <property type="match status" value="1"/>
</dbReference>